<dbReference type="Proteomes" id="UP000244855">
    <property type="component" value="Unassembled WGS sequence"/>
</dbReference>
<accession>A0A2V1DJ70</accession>
<feature type="compositionally biased region" description="Low complexity" evidence="1">
    <location>
        <begin position="8"/>
        <end position="27"/>
    </location>
</feature>
<dbReference type="AlphaFoldDB" id="A0A2V1DJ70"/>
<dbReference type="EMBL" id="KZ805419">
    <property type="protein sequence ID" value="PVH98170.1"/>
    <property type="molecule type" value="Genomic_DNA"/>
</dbReference>
<sequence length="224" mass="25744">MARRNRQGGRNNGNNPNSSNTNRPPQNIGSSSSTVCVITEADLDIRFRNKTTPEERVQVRVDRFLSLHPTGKNVREQRDAIKKFAHYIRSGDYTDNDFYHFTSMRSLHVRAWLGTVRQSIQLRQWVVSAEIADEVIRRVYSHYLAWNPRVVGEFPILVEHNKLDLIQAPDQETLLNTIRSLPTPRNRVGAERQDGEAVGDDPWKEFLSRFEEGARNGCVSNRTS</sequence>
<protein>
    <submittedName>
        <fullName evidence="2">Uncharacterized protein</fullName>
    </submittedName>
</protein>
<evidence type="ECO:0000313" key="2">
    <source>
        <dbReference type="EMBL" id="PVH98170.1"/>
    </source>
</evidence>
<reference evidence="2 3" key="1">
    <citation type="journal article" date="2018" name="Sci. Rep.">
        <title>Comparative genomics provides insights into the lifestyle and reveals functional heterogeneity of dark septate endophytic fungi.</title>
        <authorList>
            <person name="Knapp D.G."/>
            <person name="Nemeth J.B."/>
            <person name="Barry K."/>
            <person name="Hainaut M."/>
            <person name="Henrissat B."/>
            <person name="Johnson J."/>
            <person name="Kuo A."/>
            <person name="Lim J.H.P."/>
            <person name="Lipzen A."/>
            <person name="Nolan M."/>
            <person name="Ohm R.A."/>
            <person name="Tamas L."/>
            <person name="Grigoriev I.V."/>
            <person name="Spatafora J.W."/>
            <person name="Nagy L.G."/>
            <person name="Kovacs G.M."/>
        </authorList>
    </citation>
    <scope>NUCLEOTIDE SEQUENCE [LARGE SCALE GENOMIC DNA]</scope>
    <source>
        <strain evidence="2 3">DSE2036</strain>
    </source>
</reference>
<gene>
    <name evidence="2" type="ORF">DM02DRAFT_657572</name>
</gene>
<evidence type="ECO:0000313" key="3">
    <source>
        <dbReference type="Proteomes" id="UP000244855"/>
    </source>
</evidence>
<name>A0A2V1DJ70_9PLEO</name>
<organism evidence="2 3">
    <name type="scientific">Periconia macrospinosa</name>
    <dbReference type="NCBI Taxonomy" id="97972"/>
    <lineage>
        <taxon>Eukaryota</taxon>
        <taxon>Fungi</taxon>
        <taxon>Dikarya</taxon>
        <taxon>Ascomycota</taxon>
        <taxon>Pezizomycotina</taxon>
        <taxon>Dothideomycetes</taxon>
        <taxon>Pleosporomycetidae</taxon>
        <taxon>Pleosporales</taxon>
        <taxon>Massarineae</taxon>
        <taxon>Periconiaceae</taxon>
        <taxon>Periconia</taxon>
    </lineage>
</organism>
<evidence type="ECO:0000256" key="1">
    <source>
        <dbReference type="SAM" id="MobiDB-lite"/>
    </source>
</evidence>
<proteinExistence type="predicted"/>
<feature type="region of interest" description="Disordered" evidence="1">
    <location>
        <begin position="1"/>
        <end position="33"/>
    </location>
</feature>
<keyword evidence="3" id="KW-1185">Reference proteome</keyword>